<feature type="compositionally biased region" description="Gly residues" evidence="2">
    <location>
        <begin position="357"/>
        <end position="371"/>
    </location>
</feature>
<evidence type="ECO:0000313" key="4">
    <source>
        <dbReference type="EMBL" id="MBS3182036.1"/>
    </source>
</evidence>
<feature type="region of interest" description="Disordered" evidence="2">
    <location>
        <begin position="499"/>
        <end position="524"/>
    </location>
</feature>
<proteinExistence type="predicted"/>
<comment type="caution">
    <text evidence="4">The sequence shown here is derived from an EMBL/GenBank/DDBJ whole genome shotgun (WGS) entry which is preliminary data.</text>
</comment>
<dbReference type="Gene3D" id="1.10.30.50">
    <property type="match status" value="1"/>
</dbReference>
<evidence type="ECO:0000313" key="5">
    <source>
        <dbReference type="Proteomes" id="UP000811492"/>
    </source>
</evidence>
<organism evidence="4 5">
    <name type="scientific">Leucobacter manosquensis</name>
    <dbReference type="NCBI Taxonomy" id="2810611"/>
    <lineage>
        <taxon>Bacteria</taxon>
        <taxon>Bacillati</taxon>
        <taxon>Actinomycetota</taxon>
        <taxon>Actinomycetes</taxon>
        <taxon>Micrococcales</taxon>
        <taxon>Microbacteriaceae</taxon>
        <taxon>Leucobacter</taxon>
    </lineage>
</organism>
<keyword evidence="5" id="KW-1185">Reference proteome</keyword>
<dbReference type="SMART" id="SM00507">
    <property type="entry name" value="HNHc"/>
    <property type="match status" value="1"/>
</dbReference>
<dbReference type="Proteomes" id="UP000811492">
    <property type="component" value="Unassembled WGS sequence"/>
</dbReference>
<feature type="region of interest" description="Disordered" evidence="2">
    <location>
        <begin position="214"/>
        <end position="251"/>
    </location>
</feature>
<dbReference type="RefSeq" id="WP_211649042.1">
    <property type="nucleotide sequence ID" value="NZ_JAFEVO010000001.1"/>
</dbReference>
<sequence length="524" mass="53851">MEASPHIREAQSSELDALVNELASVEQQLRGLEARKRALLSRVRAVSDTVCAEERRTGRSAELVHRAAAAEVGFALRIADRSAEGLIERSFDLCTKFPAAHASLAAGRISAAHAAAVADAGLLVTDSAARRAYTRAAVDIAEAETPNRARRAAKVLAERFAGRAFAERCERAAAERRVWVTPLDDGMAELHAVVDAVLASALHDRLTRVGQAQVAADREQADRFTSGQGAGAGAGGADAGGAGAGGADAGGAGADAGGAGAGAGGAGAGGADAVAAPADDAVVVRTLDQARADLFVDVLLNGDPSELWRSRGGVSGERIDARVQVIVPVSALVGDRAGAGAGTSRVAGVSPGVEAPGSGGSDGSGGSGGSDGSAPAMLAGYGVIGSDRARLLAGLARGWDRVAVDDASGAVLAVDRYRPSEELLRYLRARDQHCRFPGCQVVPFRADVDHTHDAARGGATSVVNLAVLCRRHHTMKHHAGMTMTQHPDGDIEWVTALGRRKRERPPSRVMFAPAPAHERSRQSP</sequence>
<accession>A0ABS5M4Z4</accession>
<protein>
    <submittedName>
        <fullName evidence="4">DUF222 domain-containing protein</fullName>
    </submittedName>
</protein>
<dbReference type="InterPro" id="IPR003870">
    <property type="entry name" value="DUF222"/>
</dbReference>
<dbReference type="CDD" id="cd00085">
    <property type="entry name" value="HNHc"/>
    <property type="match status" value="1"/>
</dbReference>
<dbReference type="EMBL" id="JAFEVO010000001">
    <property type="protein sequence ID" value="MBS3182036.1"/>
    <property type="molecule type" value="Genomic_DNA"/>
</dbReference>
<reference evidence="4 5" key="1">
    <citation type="submission" date="2021-02" db="EMBL/GenBank/DDBJ databases">
        <title>Draft genome and description of Leucobacter sp nov strain Marseille-Q4368.</title>
        <authorList>
            <person name="Boxberger M."/>
            <person name="La Scola B."/>
        </authorList>
    </citation>
    <scope>NUCLEOTIDE SEQUENCE [LARGE SCALE GENOMIC DNA]</scope>
    <source>
        <strain evidence="4 5">Marseille-Q4368</strain>
    </source>
</reference>
<gene>
    <name evidence="4" type="ORF">JSQ98_07500</name>
</gene>
<keyword evidence="1" id="KW-0175">Coiled coil</keyword>
<dbReference type="InterPro" id="IPR003615">
    <property type="entry name" value="HNH_nuc"/>
</dbReference>
<feature type="coiled-coil region" evidence="1">
    <location>
        <begin position="8"/>
        <end position="42"/>
    </location>
</feature>
<dbReference type="Pfam" id="PF02720">
    <property type="entry name" value="DUF222"/>
    <property type="match status" value="1"/>
</dbReference>
<feature type="compositionally biased region" description="Gly residues" evidence="2">
    <location>
        <begin position="228"/>
        <end position="251"/>
    </location>
</feature>
<evidence type="ECO:0000256" key="2">
    <source>
        <dbReference type="SAM" id="MobiDB-lite"/>
    </source>
</evidence>
<evidence type="ECO:0000256" key="1">
    <source>
        <dbReference type="SAM" id="Coils"/>
    </source>
</evidence>
<evidence type="ECO:0000259" key="3">
    <source>
        <dbReference type="SMART" id="SM00507"/>
    </source>
</evidence>
<feature type="domain" description="HNH nuclease" evidence="3">
    <location>
        <begin position="422"/>
        <end position="474"/>
    </location>
</feature>
<feature type="region of interest" description="Disordered" evidence="2">
    <location>
        <begin position="339"/>
        <end position="371"/>
    </location>
</feature>
<name>A0ABS5M4Z4_9MICO</name>